<keyword evidence="5" id="KW-1185">Reference proteome</keyword>
<evidence type="ECO:0000256" key="2">
    <source>
        <dbReference type="ARBA" id="ARBA00007529"/>
    </source>
</evidence>
<organism evidence="4 5">
    <name type="scientific">Thelonectria olida</name>
    <dbReference type="NCBI Taxonomy" id="1576542"/>
    <lineage>
        <taxon>Eukaryota</taxon>
        <taxon>Fungi</taxon>
        <taxon>Dikarya</taxon>
        <taxon>Ascomycota</taxon>
        <taxon>Pezizomycotina</taxon>
        <taxon>Sordariomycetes</taxon>
        <taxon>Hypocreomycetidae</taxon>
        <taxon>Hypocreales</taxon>
        <taxon>Nectriaceae</taxon>
        <taxon>Thelonectria</taxon>
    </lineage>
</organism>
<dbReference type="AlphaFoldDB" id="A0A9P9AE36"/>
<evidence type="ECO:0000313" key="4">
    <source>
        <dbReference type="EMBL" id="KAH6868876.1"/>
    </source>
</evidence>
<comment type="catalytic activity">
    <reaction evidence="1">
        <text>trans-3-hydroxy-L-proline = 1-pyrroline-2-carboxylate + H2O</text>
        <dbReference type="Rhea" id="RHEA:10320"/>
        <dbReference type="ChEBI" id="CHEBI:15377"/>
        <dbReference type="ChEBI" id="CHEBI:39785"/>
        <dbReference type="ChEBI" id="CHEBI:57938"/>
        <dbReference type="EC" id="4.2.1.77"/>
    </reaction>
</comment>
<dbReference type="GO" id="GO:0050346">
    <property type="term" value="F:trans-L-3-hydroxyproline dehydratase activity"/>
    <property type="evidence" value="ECO:0007669"/>
    <property type="project" value="UniProtKB-EC"/>
</dbReference>
<protein>
    <recommendedName>
        <fullName evidence="3">trans-L-3-hydroxyproline dehydratase</fullName>
        <ecNumber evidence="3">4.2.1.77</ecNumber>
    </recommendedName>
</protein>
<dbReference type="PANTHER" id="PTHR33442:SF1">
    <property type="entry name" value="TRANS-3-HYDROXY-L-PROLINE DEHYDRATASE"/>
    <property type="match status" value="1"/>
</dbReference>
<reference evidence="4 5" key="1">
    <citation type="journal article" date="2021" name="Nat. Commun.">
        <title>Genetic determinants of endophytism in the Arabidopsis root mycobiome.</title>
        <authorList>
            <person name="Mesny F."/>
            <person name="Miyauchi S."/>
            <person name="Thiergart T."/>
            <person name="Pickel B."/>
            <person name="Atanasova L."/>
            <person name="Karlsson M."/>
            <person name="Huettel B."/>
            <person name="Barry K.W."/>
            <person name="Haridas S."/>
            <person name="Chen C."/>
            <person name="Bauer D."/>
            <person name="Andreopoulos W."/>
            <person name="Pangilinan J."/>
            <person name="LaButti K."/>
            <person name="Riley R."/>
            <person name="Lipzen A."/>
            <person name="Clum A."/>
            <person name="Drula E."/>
            <person name="Henrissat B."/>
            <person name="Kohler A."/>
            <person name="Grigoriev I.V."/>
            <person name="Martin F.M."/>
            <person name="Hacquard S."/>
        </authorList>
    </citation>
    <scope>NUCLEOTIDE SEQUENCE [LARGE SCALE GENOMIC DNA]</scope>
    <source>
        <strain evidence="4 5">MPI-CAGE-CH-0241</strain>
    </source>
</reference>
<dbReference type="Gene3D" id="3.10.310.10">
    <property type="entry name" value="Diaminopimelate Epimerase, Chain A, domain 1"/>
    <property type="match status" value="2"/>
</dbReference>
<sequence length="366" mass="39805">MSVEFEDWHTAGEPFRIIQHVPSGFIPVVQTVSECRVEIIQSKDHPLDRLRIFLSHEPRGHADIYGGFITPPNDSGAHFGVLFWHTDGFSTACGHGTIALGYWAVCKGLVDAPENGVADVVVDVPSGRVVASVTVRHGKPIHADFVNVSTFQIAKGLSVAIPSRNSGIRVDLTFAGAVIASVNAAQLGLEVKPSNANEFIRLQREIKASLGNRAEYGTNELYAMLLFEEEENPQEDQGLIIQRSVNVYGDRQIDRSPCGSGTCGRMAVLLAGGRLREGSKLLHHSIIGSAFEAEIVSKGQSPVQGFPACVVRVRGQAHLVAHRGFLSTPKIHCRQALSSDRFSLISINKMDNGKWHTLSPSTKYLL</sequence>
<evidence type="ECO:0000313" key="5">
    <source>
        <dbReference type="Proteomes" id="UP000777438"/>
    </source>
</evidence>
<name>A0A9P9AE36_9HYPO</name>
<dbReference type="EMBL" id="JAGPYM010000086">
    <property type="protein sequence ID" value="KAH6868876.1"/>
    <property type="molecule type" value="Genomic_DNA"/>
</dbReference>
<gene>
    <name evidence="4" type="ORF">B0T10DRAFT_467602</name>
</gene>
<evidence type="ECO:0000256" key="3">
    <source>
        <dbReference type="ARBA" id="ARBA00013105"/>
    </source>
</evidence>
<dbReference type="SFLD" id="SFLDS00028">
    <property type="entry name" value="Proline_Racemase"/>
    <property type="match status" value="1"/>
</dbReference>
<dbReference type="EC" id="4.2.1.77" evidence="3"/>
<evidence type="ECO:0000256" key="1">
    <source>
        <dbReference type="ARBA" id="ARBA00001148"/>
    </source>
</evidence>
<accession>A0A9P9AE36</accession>
<dbReference type="InterPro" id="IPR008794">
    <property type="entry name" value="Pro_racemase_fam"/>
</dbReference>
<comment type="similarity">
    <text evidence="2">Belongs to the proline racemase family.</text>
</comment>
<proteinExistence type="inferred from homology"/>
<dbReference type="Pfam" id="PF05544">
    <property type="entry name" value="Pro_racemase"/>
    <property type="match status" value="1"/>
</dbReference>
<comment type="caution">
    <text evidence="4">The sequence shown here is derived from an EMBL/GenBank/DDBJ whole genome shotgun (WGS) entry which is preliminary data.</text>
</comment>
<dbReference type="OrthoDB" id="6409228at2759"/>
<dbReference type="SUPFAM" id="SSF54506">
    <property type="entry name" value="Diaminopimelate epimerase-like"/>
    <property type="match status" value="1"/>
</dbReference>
<dbReference type="PANTHER" id="PTHR33442">
    <property type="entry name" value="TRANS-3-HYDROXY-L-PROLINE DEHYDRATASE"/>
    <property type="match status" value="1"/>
</dbReference>
<dbReference type="Proteomes" id="UP000777438">
    <property type="component" value="Unassembled WGS sequence"/>
</dbReference>